<evidence type="ECO:0000313" key="1">
    <source>
        <dbReference type="EMBL" id="GAF04228.1"/>
    </source>
</evidence>
<dbReference type="Proteomes" id="UP000019402">
    <property type="component" value="Unassembled WGS sequence"/>
</dbReference>
<evidence type="ECO:0000313" key="2">
    <source>
        <dbReference type="Proteomes" id="UP000019402"/>
    </source>
</evidence>
<dbReference type="AlphaFoldDB" id="W7Y9P7"/>
<accession>W7Y9P7</accession>
<reference evidence="1 2" key="1">
    <citation type="journal article" date="2014" name="Genome Announc.">
        <title>Draft Genome Sequence of Cytophaga fermentans JCM 21142T, a Facultative Anaerobe Isolated from Marine Mud.</title>
        <authorList>
            <person name="Starns D."/>
            <person name="Oshima K."/>
            <person name="Suda W."/>
            <person name="Iino T."/>
            <person name="Yuki M."/>
            <person name="Inoue J."/>
            <person name="Kitamura K."/>
            <person name="Iida T."/>
            <person name="Darby A."/>
            <person name="Hattori M."/>
            <person name="Ohkuma M."/>
        </authorList>
    </citation>
    <scope>NUCLEOTIDE SEQUENCE [LARGE SCALE GENOMIC DNA]</scope>
    <source>
        <strain evidence="1 2">JCM 21142</strain>
    </source>
</reference>
<gene>
    <name evidence="1" type="ORF">JCM21142_72925</name>
</gene>
<comment type="caution">
    <text evidence="1">The sequence shown here is derived from an EMBL/GenBank/DDBJ whole genome shotgun (WGS) entry which is preliminary data.</text>
</comment>
<keyword evidence="2" id="KW-1185">Reference proteome</keyword>
<organism evidence="1 2">
    <name type="scientific">Saccharicrinis fermentans DSM 9555 = JCM 21142</name>
    <dbReference type="NCBI Taxonomy" id="869213"/>
    <lineage>
        <taxon>Bacteria</taxon>
        <taxon>Pseudomonadati</taxon>
        <taxon>Bacteroidota</taxon>
        <taxon>Bacteroidia</taxon>
        <taxon>Marinilabiliales</taxon>
        <taxon>Marinilabiliaceae</taxon>
        <taxon>Saccharicrinis</taxon>
    </lineage>
</organism>
<dbReference type="EMBL" id="BAMD01000040">
    <property type="protein sequence ID" value="GAF04228.1"/>
    <property type="molecule type" value="Genomic_DNA"/>
</dbReference>
<dbReference type="RefSeq" id="WP_027472551.1">
    <property type="nucleotide sequence ID" value="NZ_BAMD01000040.1"/>
</dbReference>
<proteinExistence type="predicted"/>
<name>W7Y9P7_9BACT</name>
<protein>
    <submittedName>
        <fullName evidence="1">Uncharacterized protein</fullName>
    </submittedName>
</protein>
<dbReference type="OrthoDB" id="1122954at2"/>
<sequence>MIKEKARTETNLEEKIISFVSEKQPVHIGEIFKTLRISQTKGLNYVTSMINQGKLYYASNNQVNVF</sequence>